<dbReference type="EMBL" id="OU503048">
    <property type="protein sequence ID" value="CAI9775169.1"/>
    <property type="molecule type" value="Genomic_DNA"/>
</dbReference>
<feature type="compositionally biased region" description="Basic and acidic residues" evidence="1">
    <location>
        <begin position="56"/>
        <end position="66"/>
    </location>
</feature>
<dbReference type="InterPro" id="IPR016193">
    <property type="entry name" value="Cytidine_deaminase-like"/>
</dbReference>
<organism evidence="3 4">
    <name type="scientific">Fraxinus pennsylvanica</name>
    <dbReference type="NCBI Taxonomy" id="56036"/>
    <lineage>
        <taxon>Eukaryota</taxon>
        <taxon>Viridiplantae</taxon>
        <taxon>Streptophyta</taxon>
        <taxon>Embryophyta</taxon>
        <taxon>Tracheophyta</taxon>
        <taxon>Spermatophyta</taxon>
        <taxon>Magnoliopsida</taxon>
        <taxon>eudicotyledons</taxon>
        <taxon>Gunneridae</taxon>
        <taxon>Pentapetalae</taxon>
        <taxon>asterids</taxon>
        <taxon>lamiids</taxon>
        <taxon>Lamiales</taxon>
        <taxon>Oleaceae</taxon>
        <taxon>Oleeae</taxon>
        <taxon>Fraxinus</taxon>
    </lineage>
</organism>
<dbReference type="Gene3D" id="3.40.140.10">
    <property type="entry name" value="Cytidine Deaminase, domain 2"/>
    <property type="match status" value="1"/>
</dbReference>
<reference evidence="3" key="1">
    <citation type="submission" date="2023-05" db="EMBL/GenBank/DDBJ databases">
        <authorList>
            <person name="Huff M."/>
        </authorList>
    </citation>
    <scope>NUCLEOTIDE SEQUENCE</scope>
</reference>
<feature type="domain" description="CMP/dCMP-type deaminase" evidence="2">
    <location>
        <begin position="101"/>
        <end position="139"/>
    </location>
</feature>
<dbReference type="AlphaFoldDB" id="A0AAD1ZST1"/>
<keyword evidence="4" id="KW-1185">Reference proteome</keyword>
<dbReference type="Pfam" id="PF00383">
    <property type="entry name" value="dCMP_cyt_deam_1"/>
    <property type="match status" value="1"/>
</dbReference>
<gene>
    <name evidence="3" type="ORF">FPE_LOCUS22599</name>
</gene>
<evidence type="ECO:0000313" key="4">
    <source>
        <dbReference type="Proteomes" id="UP000834106"/>
    </source>
</evidence>
<dbReference type="GO" id="GO:0008251">
    <property type="term" value="F:tRNA-specific adenosine deaminase activity"/>
    <property type="evidence" value="ECO:0007669"/>
    <property type="project" value="TreeGrafter"/>
</dbReference>
<name>A0AAD1ZST1_9LAMI</name>
<dbReference type="PANTHER" id="PTHR11079">
    <property type="entry name" value="CYTOSINE DEAMINASE FAMILY MEMBER"/>
    <property type="match status" value="1"/>
</dbReference>
<dbReference type="PANTHER" id="PTHR11079:SF179">
    <property type="entry name" value="TRNA(ADENINE(34)) DEAMINASE, CHLOROPLASTIC"/>
    <property type="match status" value="1"/>
</dbReference>
<sequence>MDVGVDNISSSNVLESGSASMTISLPSGEETSKRNFEEAGSSGSDTSGLTVSTDLAESRPEVNEKLKQRKLQRKDQIPQDRFDEWEEAYRVKAEQQKIDEIGKIIARGCNLVEELRDSTAHAEMICIREASNMLQTWRLSIMRTM</sequence>
<evidence type="ECO:0000256" key="1">
    <source>
        <dbReference type="SAM" id="MobiDB-lite"/>
    </source>
</evidence>
<feature type="compositionally biased region" description="Polar residues" evidence="1">
    <location>
        <begin position="7"/>
        <end position="25"/>
    </location>
</feature>
<dbReference type="Proteomes" id="UP000834106">
    <property type="component" value="Chromosome 13"/>
</dbReference>
<accession>A0AAD1ZST1</accession>
<proteinExistence type="predicted"/>
<feature type="compositionally biased region" description="Polar residues" evidence="1">
    <location>
        <begin position="41"/>
        <end position="55"/>
    </location>
</feature>
<dbReference type="InterPro" id="IPR002125">
    <property type="entry name" value="CMP_dCMP_dom"/>
</dbReference>
<dbReference type="GO" id="GO:0002100">
    <property type="term" value="P:tRNA wobble adenosine to inosine editing"/>
    <property type="evidence" value="ECO:0007669"/>
    <property type="project" value="TreeGrafter"/>
</dbReference>
<evidence type="ECO:0000313" key="3">
    <source>
        <dbReference type="EMBL" id="CAI9775169.1"/>
    </source>
</evidence>
<dbReference type="SUPFAM" id="SSF53927">
    <property type="entry name" value="Cytidine deaminase-like"/>
    <property type="match status" value="1"/>
</dbReference>
<evidence type="ECO:0000259" key="2">
    <source>
        <dbReference type="Pfam" id="PF00383"/>
    </source>
</evidence>
<protein>
    <recommendedName>
        <fullName evidence="2">CMP/dCMP-type deaminase domain-containing protein</fullName>
    </recommendedName>
</protein>
<dbReference type="GO" id="GO:0009507">
    <property type="term" value="C:chloroplast"/>
    <property type="evidence" value="ECO:0007669"/>
    <property type="project" value="TreeGrafter"/>
</dbReference>
<feature type="region of interest" description="Disordered" evidence="1">
    <location>
        <begin position="1"/>
        <end position="78"/>
    </location>
</feature>